<evidence type="ECO:0000256" key="1">
    <source>
        <dbReference type="SAM" id="MobiDB-lite"/>
    </source>
</evidence>
<dbReference type="Proteomes" id="UP000466442">
    <property type="component" value="Unassembled WGS sequence"/>
</dbReference>
<feature type="compositionally biased region" description="Basic and acidic residues" evidence="1">
    <location>
        <begin position="199"/>
        <end position="239"/>
    </location>
</feature>
<organism evidence="2 3">
    <name type="scientific">Apolygus lucorum</name>
    <name type="common">Small green plant bug</name>
    <name type="synonym">Lygocoris lucorum</name>
    <dbReference type="NCBI Taxonomy" id="248454"/>
    <lineage>
        <taxon>Eukaryota</taxon>
        <taxon>Metazoa</taxon>
        <taxon>Ecdysozoa</taxon>
        <taxon>Arthropoda</taxon>
        <taxon>Hexapoda</taxon>
        <taxon>Insecta</taxon>
        <taxon>Pterygota</taxon>
        <taxon>Neoptera</taxon>
        <taxon>Paraneoptera</taxon>
        <taxon>Hemiptera</taxon>
        <taxon>Heteroptera</taxon>
        <taxon>Panheteroptera</taxon>
        <taxon>Cimicomorpha</taxon>
        <taxon>Miridae</taxon>
        <taxon>Mirini</taxon>
        <taxon>Apolygus</taxon>
    </lineage>
</organism>
<dbReference type="EMBL" id="WIXP02000011">
    <property type="protein sequence ID" value="KAF6203097.1"/>
    <property type="molecule type" value="Genomic_DNA"/>
</dbReference>
<sequence length="263" mass="30176">MESLVRTTRNSFKPVTSSRRLFGTFRRIPERPIHKRPNMIKRLDTKLGELQITGTKNGIYHGHGRTELGVGEHDQIKKRLDEERHQDYRNHMARKERERVAKTGYGDSPPGREESGGIGGSVCDIGYETSMSIAHQRKQLNDTRKAEYVAHLAAQSASIQTDRHDGSNAGTQTAQTKKQDECTQYMQNTNQHQSQINDQDDRKQKQRDYAEALRQQIEEKKKSSDLIRRKEKEDDKKNMEMSQGGNQGFNYGSYGHQFNNSAP</sequence>
<evidence type="ECO:0000313" key="3">
    <source>
        <dbReference type="Proteomes" id="UP000466442"/>
    </source>
</evidence>
<dbReference type="AlphaFoldDB" id="A0A8S9X291"/>
<keyword evidence="3" id="KW-1185">Reference proteome</keyword>
<evidence type="ECO:0000313" key="2">
    <source>
        <dbReference type="EMBL" id="KAF6203097.1"/>
    </source>
</evidence>
<feature type="region of interest" description="Disordered" evidence="1">
    <location>
        <begin position="156"/>
        <end position="263"/>
    </location>
</feature>
<comment type="caution">
    <text evidence="2">The sequence shown here is derived from an EMBL/GenBank/DDBJ whole genome shotgun (WGS) entry which is preliminary data.</text>
</comment>
<protein>
    <submittedName>
        <fullName evidence="2">Uncharacterized protein</fullName>
    </submittedName>
</protein>
<name>A0A8S9X291_APOLU</name>
<feature type="compositionally biased region" description="Polar residues" evidence="1">
    <location>
        <begin position="168"/>
        <end position="197"/>
    </location>
</feature>
<proteinExistence type="predicted"/>
<reference evidence="2" key="1">
    <citation type="journal article" date="2021" name="Mol. Ecol. Resour.">
        <title>Apolygus lucorum genome provides insights into omnivorousness and mesophyll feeding.</title>
        <authorList>
            <person name="Liu Y."/>
            <person name="Liu H."/>
            <person name="Wang H."/>
            <person name="Huang T."/>
            <person name="Liu B."/>
            <person name="Yang B."/>
            <person name="Yin L."/>
            <person name="Li B."/>
            <person name="Zhang Y."/>
            <person name="Zhang S."/>
            <person name="Jiang F."/>
            <person name="Zhang X."/>
            <person name="Ren Y."/>
            <person name="Wang B."/>
            <person name="Wang S."/>
            <person name="Lu Y."/>
            <person name="Wu K."/>
            <person name="Fan W."/>
            <person name="Wang G."/>
        </authorList>
    </citation>
    <scope>NUCLEOTIDE SEQUENCE</scope>
    <source>
        <strain evidence="2">12Hb</strain>
    </source>
</reference>
<feature type="region of interest" description="Disordered" evidence="1">
    <location>
        <begin position="99"/>
        <end position="120"/>
    </location>
</feature>
<feature type="compositionally biased region" description="Polar residues" evidence="1">
    <location>
        <begin position="240"/>
        <end position="263"/>
    </location>
</feature>
<gene>
    <name evidence="2" type="ORF">GE061_003511</name>
</gene>
<accession>A0A8S9X291</accession>